<dbReference type="InterPro" id="IPR011037">
    <property type="entry name" value="Pyrv_Knase-like_insert_dom_sf"/>
</dbReference>
<accession>A0ABN1RTS2</accession>
<organism evidence="2 3">
    <name type="scientific">Kribbella koreensis</name>
    <dbReference type="NCBI Taxonomy" id="57909"/>
    <lineage>
        <taxon>Bacteria</taxon>
        <taxon>Bacillati</taxon>
        <taxon>Actinomycetota</taxon>
        <taxon>Actinomycetes</taxon>
        <taxon>Propionibacteriales</taxon>
        <taxon>Kribbellaceae</taxon>
        <taxon>Kribbella</taxon>
    </lineage>
</organism>
<proteinExistence type="predicted"/>
<dbReference type="Gene3D" id="2.40.33.20">
    <property type="entry name" value="PK beta-barrel domain-like"/>
    <property type="match status" value="1"/>
</dbReference>
<dbReference type="InterPro" id="IPR005302">
    <property type="entry name" value="MoCF_Sase_C"/>
</dbReference>
<evidence type="ECO:0000313" key="3">
    <source>
        <dbReference type="Proteomes" id="UP001500542"/>
    </source>
</evidence>
<dbReference type="PROSITE" id="PS51340">
    <property type="entry name" value="MOSC"/>
    <property type="match status" value="1"/>
</dbReference>
<evidence type="ECO:0000259" key="1">
    <source>
        <dbReference type="PROSITE" id="PS51340"/>
    </source>
</evidence>
<dbReference type="InterPro" id="IPR052353">
    <property type="entry name" value="Benzoxazolinone_Detox_Enz"/>
</dbReference>
<dbReference type="PANTHER" id="PTHR30212:SF2">
    <property type="entry name" value="PROTEIN YIIM"/>
    <property type="match status" value="1"/>
</dbReference>
<protein>
    <submittedName>
        <fullName evidence="2">MOSC domain-containing protein</fullName>
    </submittedName>
</protein>
<dbReference type="Proteomes" id="UP001500542">
    <property type="component" value="Unassembled WGS sequence"/>
</dbReference>
<name>A0ABN1RTS2_9ACTN</name>
<gene>
    <name evidence="2" type="ORF">GCM10009554_83300</name>
</gene>
<dbReference type="EMBL" id="BAAAHK010000027">
    <property type="protein sequence ID" value="GAA0963619.1"/>
    <property type="molecule type" value="Genomic_DNA"/>
</dbReference>
<comment type="caution">
    <text evidence="2">The sequence shown here is derived from an EMBL/GenBank/DDBJ whole genome shotgun (WGS) entry which is preliminary data.</text>
</comment>
<evidence type="ECO:0000313" key="2">
    <source>
        <dbReference type="EMBL" id="GAA0963619.1"/>
    </source>
</evidence>
<feature type="domain" description="MOSC" evidence="1">
    <location>
        <begin position="27"/>
        <end position="162"/>
    </location>
</feature>
<dbReference type="RefSeq" id="WP_343984166.1">
    <property type="nucleotide sequence ID" value="NZ_BAAAHK010000027.1"/>
</dbReference>
<reference evidence="2 3" key="1">
    <citation type="journal article" date="2019" name="Int. J. Syst. Evol. Microbiol.">
        <title>The Global Catalogue of Microorganisms (GCM) 10K type strain sequencing project: providing services to taxonomists for standard genome sequencing and annotation.</title>
        <authorList>
            <consortium name="The Broad Institute Genomics Platform"/>
            <consortium name="The Broad Institute Genome Sequencing Center for Infectious Disease"/>
            <person name="Wu L."/>
            <person name="Ma J."/>
        </authorList>
    </citation>
    <scope>NUCLEOTIDE SEQUENCE [LARGE SCALE GENOMIC DNA]</scope>
    <source>
        <strain evidence="2 3">JCM 10977</strain>
    </source>
</reference>
<dbReference type="SUPFAM" id="SSF50800">
    <property type="entry name" value="PK beta-barrel domain-like"/>
    <property type="match status" value="1"/>
</dbReference>
<keyword evidence="3" id="KW-1185">Reference proteome</keyword>
<dbReference type="PANTHER" id="PTHR30212">
    <property type="entry name" value="PROTEIN YIIM"/>
    <property type="match status" value="1"/>
</dbReference>
<sequence length="219" mass="24173">MRVLTVNVVEELIPGPKETGFTAIDKRPQSRRVPVGELGLEGDRVCDIDSHGGPDQALYAYAEEDALWWSEQLGREIPTGLFGENLRTEGLDISNALIGEVWRIGDEVEVMVRAPRVPCITFQHRMQLKGWVKRFHHAGRPGAYLKVLRTGTIGAGDGITVLSRPDHEVTVAVMFAAQDSAKMQGMLDSDADLVDELREIARRVAARQSAGLGAEYREL</sequence>
<dbReference type="Pfam" id="PF03473">
    <property type="entry name" value="MOSC"/>
    <property type="match status" value="1"/>
</dbReference>